<keyword evidence="4 9" id="KW-0732">Signal</keyword>
<name>A0A1D1ZSI4_AUXPR</name>
<accession>A0A1D1ZSI4</accession>
<evidence type="ECO:0000256" key="5">
    <source>
        <dbReference type="ARBA" id="ARBA00022989"/>
    </source>
</evidence>
<keyword evidence="3 7" id="KW-0812">Transmembrane</keyword>
<sequence length="205" mass="23320">MPSLGYLAVVFCLLATCAAYEFDMVFQTKCVMEEVVEGTEITGSFTAFNRHQPSELVHVDIRIDNPAGTLLHEEHGVSGGHFHLLDTKDGDHKVCFTASDFQTAQNTRIRVEWKSGASAHDWEQVAKKDNLNFLQTELLSLEQSVHDIHIELQRIRRKEEEMRDINEATNARVAWLGVGALLVCLGLSGWQMSYLQRFFKRKKLL</sequence>
<protein>
    <recommendedName>
        <fullName evidence="10">GOLD domain-containing protein</fullName>
    </recommendedName>
</protein>
<dbReference type="EMBL" id="QOKY01000171">
    <property type="protein sequence ID" value="RMZ55098.1"/>
    <property type="molecule type" value="Genomic_DNA"/>
</dbReference>
<evidence type="ECO:0000256" key="8">
    <source>
        <dbReference type="SAM" id="Phobius"/>
    </source>
</evidence>
<evidence type="ECO:0000313" key="12">
    <source>
        <dbReference type="EMBL" id="RMZ55098.1"/>
    </source>
</evidence>
<comment type="similarity">
    <text evidence="2 7">Belongs to the EMP24/GP25L family.</text>
</comment>
<feature type="transmembrane region" description="Helical" evidence="8">
    <location>
        <begin position="173"/>
        <end position="195"/>
    </location>
</feature>
<dbReference type="Proteomes" id="UP000279271">
    <property type="component" value="Unassembled WGS sequence"/>
</dbReference>
<reference evidence="12" key="4">
    <citation type="submission" date="2018-11" db="EMBL/GenBank/DDBJ databases">
        <title>Characterization of plant carbon substrate utilization by Auxenochlorella protothecoides.</title>
        <authorList>
            <person name="Vogler B.W."/>
            <person name="Starkenburg S.R."/>
            <person name="Sudasinghe N."/>
            <person name="Schambach J.Y."/>
            <person name="Rollin J.A."/>
            <person name="Pattathil S."/>
            <person name="Barry A.N."/>
        </authorList>
    </citation>
    <scope>NUCLEOTIDE SEQUENCE [LARGE SCALE GENOMIC DNA]</scope>
    <source>
        <strain evidence="12">UTEX 25</strain>
    </source>
</reference>
<dbReference type="EMBL" id="GDKF01008841">
    <property type="protein sequence ID" value="JAT69781.1"/>
    <property type="molecule type" value="Transcribed_RNA"/>
</dbReference>
<dbReference type="SMART" id="SM01190">
    <property type="entry name" value="EMP24_GP25L"/>
    <property type="match status" value="1"/>
</dbReference>
<evidence type="ECO:0000313" key="13">
    <source>
        <dbReference type="Proteomes" id="UP000279271"/>
    </source>
</evidence>
<organism evidence="11">
    <name type="scientific">Auxenochlorella protothecoides</name>
    <name type="common">Green microalga</name>
    <name type="synonym">Chlorella protothecoides</name>
    <dbReference type="NCBI Taxonomy" id="3075"/>
    <lineage>
        <taxon>Eukaryota</taxon>
        <taxon>Viridiplantae</taxon>
        <taxon>Chlorophyta</taxon>
        <taxon>core chlorophytes</taxon>
        <taxon>Trebouxiophyceae</taxon>
        <taxon>Chlorellales</taxon>
        <taxon>Chlorellaceae</taxon>
        <taxon>Auxenochlorella</taxon>
    </lineage>
</organism>
<evidence type="ECO:0000256" key="9">
    <source>
        <dbReference type="SAM" id="SignalP"/>
    </source>
</evidence>
<dbReference type="GO" id="GO:0016020">
    <property type="term" value="C:membrane"/>
    <property type="evidence" value="ECO:0007669"/>
    <property type="project" value="UniProtKB-SubCell"/>
</dbReference>
<comment type="subcellular location">
    <subcellularLocation>
        <location evidence="1 7">Membrane</location>
        <topology evidence="1 7">Single-pass type I membrane protein</topology>
    </subcellularLocation>
</comment>
<feature type="chain" id="PRO_5033268525" description="GOLD domain-containing protein" evidence="9">
    <location>
        <begin position="20"/>
        <end position="205"/>
    </location>
</feature>
<dbReference type="PANTHER" id="PTHR22811">
    <property type="entry name" value="TRANSMEMBRANE EMP24 DOMAIN-CONTAINING PROTEIN"/>
    <property type="match status" value="1"/>
</dbReference>
<dbReference type="PROSITE" id="PS50866">
    <property type="entry name" value="GOLD"/>
    <property type="match status" value="1"/>
</dbReference>
<gene>
    <name evidence="12" type="ORF">APUTEX25_005724</name>
    <name evidence="11" type="ORF">g.9910</name>
</gene>
<keyword evidence="5 8" id="KW-1133">Transmembrane helix</keyword>
<dbReference type="InterPro" id="IPR015720">
    <property type="entry name" value="Emp24-like"/>
</dbReference>
<proteinExistence type="inferred from homology"/>
<keyword evidence="6 8" id="KW-0472">Membrane</keyword>
<evidence type="ECO:0000256" key="1">
    <source>
        <dbReference type="ARBA" id="ARBA00004479"/>
    </source>
</evidence>
<dbReference type="AlphaFoldDB" id="A0A1D1ZSI4"/>
<dbReference type="InterPro" id="IPR009038">
    <property type="entry name" value="GOLD_dom"/>
</dbReference>
<reference evidence="13" key="2">
    <citation type="journal article" date="2018" name="Algal Res.">
        <title>Characterization of plant carbon substrate utilization by Auxenochlorella protothecoides.</title>
        <authorList>
            <person name="Vogler B.W."/>
            <person name="Starkenburg S.R."/>
            <person name="Sudasinghe N."/>
            <person name="Schambach J.Y."/>
            <person name="Rollin J.A."/>
            <person name="Pattathil S."/>
            <person name="Barry A.N."/>
        </authorList>
    </citation>
    <scope>NUCLEOTIDE SEQUENCE [LARGE SCALE GENOMIC DNA]</scope>
    <source>
        <strain evidence="13">UTEX 25</strain>
    </source>
</reference>
<dbReference type="Pfam" id="PF01105">
    <property type="entry name" value="EMP24_GP25L"/>
    <property type="match status" value="1"/>
</dbReference>
<reference evidence="12" key="3">
    <citation type="submission" date="2018-10" db="EMBL/GenBank/DDBJ databases">
        <authorList>
            <person name="Hovde B."/>
            <person name="Zhang X."/>
        </authorList>
    </citation>
    <scope>NUCLEOTIDE SEQUENCE [LARGE SCALE GENOMIC DNA]</scope>
    <source>
        <strain evidence="12">UTEX 25</strain>
    </source>
</reference>
<evidence type="ECO:0000259" key="10">
    <source>
        <dbReference type="PROSITE" id="PS50866"/>
    </source>
</evidence>
<evidence type="ECO:0000256" key="4">
    <source>
        <dbReference type="ARBA" id="ARBA00022729"/>
    </source>
</evidence>
<evidence type="ECO:0000256" key="6">
    <source>
        <dbReference type="ARBA" id="ARBA00023136"/>
    </source>
</evidence>
<evidence type="ECO:0000256" key="7">
    <source>
        <dbReference type="RuleBase" id="RU003827"/>
    </source>
</evidence>
<evidence type="ECO:0000256" key="3">
    <source>
        <dbReference type="ARBA" id="ARBA00022692"/>
    </source>
</evidence>
<feature type="domain" description="GOLD" evidence="10">
    <location>
        <begin position="28"/>
        <end position="154"/>
    </location>
</feature>
<feature type="signal peptide" evidence="9">
    <location>
        <begin position="1"/>
        <end position="19"/>
    </location>
</feature>
<evidence type="ECO:0000313" key="11">
    <source>
        <dbReference type="EMBL" id="JAT69781.1"/>
    </source>
</evidence>
<reference evidence="11" key="1">
    <citation type="submission" date="2015-08" db="EMBL/GenBank/DDBJ databases">
        <authorList>
            <person name="Babu N.S."/>
            <person name="Beckwith C.J."/>
            <person name="Beseler K.G."/>
            <person name="Brison A."/>
            <person name="Carone J.V."/>
            <person name="Caskin T.P."/>
            <person name="Diamond M."/>
            <person name="Durham M.E."/>
            <person name="Foxe J.M."/>
            <person name="Go M."/>
            <person name="Henderson B.A."/>
            <person name="Jones I.B."/>
            <person name="McGettigan J.A."/>
            <person name="Micheletti S.J."/>
            <person name="Nasrallah M.E."/>
            <person name="Ortiz D."/>
            <person name="Piller C.R."/>
            <person name="Privatt S.R."/>
            <person name="Schneider S.L."/>
            <person name="Sharp S."/>
            <person name="Smith T.C."/>
            <person name="Stanton J.D."/>
            <person name="Ullery H.E."/>
            <person name="Wilson R.J."/>
            <person name="Serrano M.G."/>
            <person name="Buck G."/>
            <person name="Lee V."/>
            <person name="Wang Y."/>
            <person name="Carvalho R."/>
            <person name="Voegtly L."/>
            <person name="Shi R."/>
            <person name="Duckworth R."/>
            <person name="Johnson A."/>
            <person name="Loviza R."/>
            <person name="Walstead R."/>
            <person name="Shah Z."/>
            <person name="Kiflezghi M."/>
            <person name="Wade K."/>
            <person name="Ball S.L."/>
            <person name="Bradley K.W."/>
            <person name="Asai D.J."/>
            <person name="Bowman C.A."/>
            <person name="Russell D.A."/>
            <person name="Pope W.H."/>
            <person name="Jacobs-Sera D."/>
            <person name="Hendrix R.W."/>
            <person name="Hatfull G.F."/>
        </authorList>
    </citation>
    <scope>NUCLEOTIDE SEQUENCE</scope>
</reference>
<evidence type="ECO:0000256" key="2">
    <source>
        <dbReference type="ARBA" id="ARBA00007104"/>
    </source>
</evidence>